<reference evidence="2" key="1">
    <citation type="journal article" date="2014" name="Int. J. Syst. Evol. Microbiol.">
        <title>Complete genome sequence of Corynebacterium casei LMG S-19264T (=DSM 44701T), isolated from a smear-ripened cheese.</title>
        <authorList>
            <consortium name="US DOE Joint Genome Institute (JGI-PGF)"/>
            <person name="Walter F."/>
            <person name="Albersmeier A."/>
            <person name="Kalinowski J."/>
            <person name="Ruckert C."/>
        </authorList>
    </citation>
    <scope>NUCLEOTIDE SEQUENCE</scope>
    <source>
        <strain evidence="2">VKM Ac-1447</strain>
    </source>
</reference>
<keyword evidence="1" id="KW-0472">Membrane</keyword>
<proteinExistence type="predicted"/>
<protein>
    <submittedName>
        <fullName evidence="2">YggT family protein</fullName>
    </submittedName>
</protein>
<dbReference type="Pfam" id="PF02325">
    <property type="entry name" value="CCB3_YggT"/>
    <property type="match status" value="1"/>
</dbReference>
<gene>
    <name evidence="2" type="ORF">GCM10017586_04520</name>
</gene>
<keyword evidence="3" id="KW-1185">Reference proteome</keyword>
<dbReference type="EMBL" id="BSEO01000001">
    <property type="protein sequence ID" value="GLJ78770.1"/>
    <property type="molecule type" value="Genomic_DNA"/>
</dbReference>
<keyword evidence="1" id="KW-1133">Transmembrane helix</keyword>
<reference evidence="2" key="2">
    <citation type="submission" date="2023-01" db="EMBL/GenBank/DDBJ databases">
        <authorList>
            <person name="Sun Q."/>
            <person name="Evtushenko L."/>
        </authorList>
    </citation>
    <scope>NUCLEOTIDE SEQUENCE</scope>
    <source>
        <strain evidence="2">VKM Ac-1447</strain>
    </source>
</reference>
<keyword evidence="1" id="KW-0812">Transmembrane</keyword>
<feature type="transmembrane region" description="Helical" evidence="1">
    <location>
        <begin position="6"/>
        <end position="28"/>
    </location>
</feature>
<accession>A0A9W6HDT3</accession>
<organism evidence="2 3">
    <name type="scientific">Microbacterium imperiale</name>
    <dbReference type="NCBI Taxonomy" id="33884"/>
    <lineage>
        <taxon>Bacteria</taxon>
        <taxon>Bacillati</taxon>
        <taxon>Actinomycetota</taxon>
        <taxon>Actinomycetes</taxon>
        <taxon>Micrococcales</taxon>
        <taxon>Microbacteriaceae</taxon>
        <taxon>Microbacterium</taxon>
    </lineage>
</organism>
<dbReference type="RefSeq" id="WP_210005257.1">
    <property type="nucleotide sequence ID" value="NZ_BSEO01000001.1"/>
</dbReference>
<dbReference type="Proteomes" id="UP001142317">
    <property type="component" value="Unassembled WGS sequence"/>
</dbReference>
<feature type="transmembrane region" description="Helical" evidence="1">
    <location>
        <begin position="69"/>
        <end position="93"/>
    </location>
</feature>
<comment type="caution">
    <text evidence="2">The sequence shown here is derived from an EMBL/GenBank/DDBJ whole genome shotgun (WGS) entry which is preliminary data.</text>
</comment>
<dbReference type="AlphaFoldDB" id="A0A9W6HDT3"/>
<evidence type="ECO:0000313" key="3">
    <source>
        <dbReference type="Proteomes" id="UP001142317"/>
    </source>
</evidence>
<dbReference type="GO" id="GO:0016020">
    <property type="term" value="C:membrane"/>
    <property type="evidence" value="ECO:0007669"/>
    <property type="project" value="InterPro"/>
</dbReference>
<evidence type="ECO:0000256" key="1">
    <source>
        <dbReference type="SAM" id="Phobius"/>
    </source>
</evidence>
<name>A0A9W6HDT3_9MICO</name>
<dbReference type="InterPro" id="IPR003425">
    <property type="entry name" value="CCB3/YggT"/>
</dbReference>
<sequence length="100" mass="11193">MDVVGLIASIVYFALLVYILILFVRLILEYIPLFNREWRPRGVVLVLAEVVYTVTDPPIKTLRRVIPPIRLGVIAIDLAFPLTMLGCFILLSITRAVAAA</sequence>
<evidence type="ECO:0000313" key="2">
    <source>
        <dbReference type="EMBL" id="GLJ78770.1"/>
    </source>
</evidence>